<dbReference type="AlphaFoldDB" id="T1FUH5"/>
<dbReference type="EMBL" id="KB097144">
    <property type="protein sequence ID" value="ESN98557.1"/>
    <property type="molecule type" value="Genomic_DNA"/>
</dbReference>
<organism evidence="3 4">
    <name type="scientific">Helobdella robusta</name>
    <name type="common">Californian leech</name>
    <dbReference type="NCBI Taxonomy" id="6412"/>
    <lineage>
        <taxon>Eukaryota</taxon>
        <taxon>Metazoa</taxon>
        <taxon>Spiralia</taxon>
        <taxon>Lophotrochozoa</taxon>
        <taxon>Annelida</taxon>
        <taxon>Clitellata</taxon>
        <taxon>Hirudinea</taxon>
        <taxon>Rhynchobdellida</taxon>
        <taxon>Glossiphoniidae</taxon>
        <taxon>Helobdella</taxon>
    </lineage>
</organism>
<feature type="compositionally biased region" description="Basic and acidic residues" evidence="1">
    <location>
        <begin position="494"/>
        <end position="503"/>
    </location>
</feature>
<reference evidence="4" key="1">
    <citation type="submission" date="2012-12" db="EMBL/GenBank/DDBJ databases">
        <authorList>
            <person name="Hellsten U."/>
            <person name="Grimwood J."/>
            <person name="Chapman J.A."/>
            <person name="Shapiro H."/>
            <person name="Aerts A."/>
            <person name="Otillar R.P."/>
            <person name="Terry A.Y."/>
            <person name="Boore J.L."/>
            <person name="Simakov O."/>
            <person name="Marletaz F."/>
            <person name="Cho S.-J."/>
            <person name="Edsinger-Gonzales E."/>
            <person name="Havlak P."/>
            <person name="Kuo D.-H."/>
            <person name="Larsson T."/>
            <person name="Lv J."/>
            <person name="Arendt D."/>
            <person name="Savage R."/>
            <person name="Osoegawa K."/>
            <person name="de Jong P."/>
            <person name="Lindberg D.R."/>
            <person name="Seaver E.C."/>
            <person name="Weisblat D.A."/>
            <person name="Putnam N.H."/>
            <person name="Grigoriev I.V."/>
            <person name="Rokhsar D.S."/>
        </authorList>
    </citation>
    <scope>NUCLEOTIDE SEQUENCE</scope>
</reference>
<dbReference type="GO" id="GO:0019843">
    <property type="term" value="F:rRNA binding"/>
    <property type="evidence" value="ECO:0000318"/>
    <property type="project" value="GO_Central"/>
</dbReference>
<dbReference type="EMBL" id="AMQM01005916">
    <property type="status" value="NOT_ANNOTATED_CDS"/>
    <property type="molecule type" value="Genomic_DNA"/>
</dbReference>
<evidence type="ECO:0000313" key="3">
    <source>
        <dbReference type="EnsemblMetazoa" id="HelroP192983"/>
    </source>
</evidence>
<evidence type="ECO:0000256" key="1">
    <source>
        <dbReference type="SAM" id="MobiDB-lite"/>
    </source>
</evidence>
<evidence type="ECO:0000313" key="4">
    <source>
        <dbReference type="Proteomes" id="UP000015101"/>
    </source>
</evidence>
<dbReference type="GeneID" id="20212471"/>
<dbReference type="RefSeq" id="XP_009023494.1">
    <property type="nucleotide sequence ID" value="XM_009025246.1"/>
</dbReference>
<feature type="region of interest" description="Disordered" evidence="1">
    <location>
        <begin position="1"/>
        <end position="35"/>
    </location>
</feature>
<gene>
    <name evidence="3" type="primary">20212471</name>
    <name evidence="2" type="ORF">HELRODRAFT_192983</name>
</gene>
<feature type="compositionally biased region" description="Polar residues" evidence="1">
    <location>
        <begin position="593"/>
        <end position="609"/>
    </location>
</feature>
<feature type="compositionally biased region" description="Basic and acidic residues" evidence="1">
    <location>
        <begin position="24"/>
        <end position="35"/>
    </location>
</feature>
<dbReference type="GO" id="GO:0030687">
    <property type="term" value="C:preribosome, large subunit precursor"/>
    <property type="evidence" value="ECO:0000318"/>
    <property type="project" value="GO_Central"/>
</dbReference>
<reference evidence="3" key="3">
    <citation type="submission" date="2015-06" db="UniProtKB">
        <authorList>
            <consortium name="EnsemblMetazoa"/>
        </authorList>
    </citation>
    <scope>IDENTIFICATION</scope>
</reference>
<feature type="region of interest" description="Disordered" evidence="1">
    <location>
        <begin position="459"/>
        <end position="609"/>
    </location>
</feature>
<dbReference type="EnsemblMetazoa" id="HelroT192983">
    <property type="protein sequence ID" value="HelroP192983"/>
    <property type="gene ID" value="HelroG192983"/>
</dbReference>
<accession>T1FUH5</accession>
<protein>
    <submittedName>
        <fullName evidence="2 3">Uncharacterized protein</fullName>
    </submittedName>
</protein>
<dbReference type="GO" id="GO:0000463">
    <property type="term" value="P:maturation of LSU-rRNA from tricistronic rRNA transcript (SSU-rRNA, 5.8S rRNA, LSU-rRNA)"/>
    <property type="evidence" value="ECO:0000318"/>
    <property type="project" value="GO_Central"/>
</dbReference>
<feature type="compositionally biased region" description="Acidic residues" evidence="1">
    <location>
        <begin position="484"/>
        <end position="493"/>
    </location>
</feature>
<dbReference type="Proteomes" id="UP000015101">
    <property type="component" value="Unassembled WGS sequence"/>
</dbReference>
<name>T1FUH5_HELRO</name>
<dbReference type="HOGENOM" id="CLU_448555_0_0_1"/>
<keyword evidence="4" id="KW-1185">Reference proteome</keyword>
<feature type="compositionally biased region" description="Acidic residues" evidence="1">
    <location>
        <begin position="504"/>
        <end position="590"/>
    </location>
</feature>
<evidence type="ECO:0000313" key="2">
    <source>
        <dbReference type="EMBL" id="ESN98557.1"/>
    </source>
</evidence>
<reference evidence="2 4" key="2">
    <citation type="journal article" date="2013" name="Nature">
        <title>Insights into bilaterian evolution from three spiralian genomes.</title>
        <authorList>
            <person name="Simakov O."/>
            <person name="Marletaz F."/>
            <person name="Cho S.J."/>
            <person name="Edsinger-Gonzales E."/>
            <person name="Havlak P."/>
            <person name="Hellsten U."/>
            <person name="Kuo D.H."/>
            <person name="Larsson T."/>
            <person name="Lv J."/>
            <person name="Arendt D."/>
            <person name="Savage R."/>
            <person name="Osoegawa K."/>
            <person name="de Jong P."/>
            <person name="Grimwood J."/>
            <person name="Chapman J.A."/>
            <person name="Shapiro H."/>
            <person name="Aerts A."/>
            <person name="Otillar R.P."/>
            <person name="Terry A.Y."/>
            <person name="Boore J.L."/>
            <person name="Grigoriev I.V."/>
            <person name="Lindberg D.R."/>
            <person name="Seaver E.C."/>
            <person name="Weisblat D.A."/>
            <person name="Putnam N.H."/>
            <person name="Rokhsar D.S."/>
        </authorList>
    </citation>
    <scope>NUCLEOTIDE SEQUENCE</scope>
</reference>
<dbReference type="KEGG" id="hro:HELRODRAFT_192983"/>
<dbReference type="CTD" id="20212471"/>
<sequence>MSNNQEIDNNEARQREGGVLVEPPRVHNGEPEHHSGEKIFQLSILSEDQTSYYSLPSGYYFGYVDQPTYNYQEIYLKLTPEDFIPTPFDSSADDSYISASEDVFISTAAEVTSMASTAEDSLATSNAENSLIASAAVQDNVENVTATAAITPSDKTESADGRDGNDLKNDVATKLEATTAEEAAVEAAAMNEKQEITTTPGLLIEKKNVEMTKNIRKKYEELCNQLDLKADDFVICLTMSCDYHWYHRFSSIYCSHKSRNEEVEQKISMIFAKYRHDDENLENVFKEIKSLEKIYDICVDKLTIEVIEATKVLKSMEPAKHSCSMCKRSTVMRASVLKEVKPTSTLAPVTSATLETSITREMTSSTTAEAIFTSSSAVNCTLDEVWDEAANNGGAADEVAADDGSSADDAAADAADNIYNGGADDRATSATIDTRDYTKNENNLADFDVYNSNNIARCEDDECPVKDNDTTSMTLWRQSRDDYGIDGDDDKTNEDEKDKKEDKKDDEEEEDKKDDDEEEEDKKDDEEEEDKKDDEEEEEDKKDDDEEEEDKKDDEEEEDKKDDEEEEEKENEEEYVVVETDDCSAEDDDVLSITPSSRSDSDCSQCLVM</sequence>
<proteinExistence type="predicted"/>
<dbReference type="InParanoid" id="T1FUH5"/>